<dbReference type="GO" id="GO:0046872">
    <property type="term" value="F:metal ion binding"/>
    <property type="evidence" value="ECO:0007669"/>
    <property type="project" value="UniProtKB-KW"/>
</dbReference>
<dbReference type="PANTHER" id="PTHR11474">
    <property type="entry name" value="TYROSINASE FAMILY MEMBER"/>
    <property type="match status" value="1"/>
</dbReference>
<keyword evidence="7" id="KW-0503">Monooxygenase</keyword>
<evidence type="ECO:0000256" key="9">
    <source>
        <dbReference type="ARBA" id="ARBA00048233"/>
    </source>
</evidence>
<dbReference type="InterPro" id="IPR008922">
    <property type="entry name" value="Di-copper_centre_dom_sf"/>
</dbReference>
<dbReference type="PRINTS" id="PR00092">
    <property type="entry name" value="TYROSINASE"/>
</dbReference>
<accession>A0A8H6YF55</accession>
<comment type="cofactor">
    <cofactor evidence="1">
        <name>Cu(2+)</name>
        <dbReference type="ChEBI" id="CHEBI:29036"/>
    </cofactor>
</comment>
<evidence type="ECO:0000256" key="3">
    <source>
        <dbReference type="ARBA" id="ARBA00011906"/>
    </source>
</evidence>
<dbReference type="InterPro" id="IPR041640">
    <property type="entry name" value="Tyrosinase_C"/>
</dbReference>
<evidence type="ECO:0000256" key="11">
    <source>
        <dbReference type="SAM" id="MobiDB-lite"/>
    </source>
</evidence>
<feature type="domain" description="Tyrosinase copper-binding" evidence="12">
    <location>
        <begin position="97"/>
        <end position="114"/>
    </location>
</feature>
<dbReference type="GO" id="GO:0042438">
    <property type="term" value="P:melanin biosynthetic process"/>
    <property type="evidence" value="ECO:0007669"/>
    <property type="project" value="UniProtKB-KW"/>
</dbReference>
<dbReference type="SUPFAM" id="SSF48056">
    <property type="entry name" value="Di-copper centre-containing domain"/>
    <property type="match status" value="1"/>
</dbReference>
<evidence type="ECO:0000256" key="6">
    <source>
        <dbReference type="ARBA" id="ARBA00023008"/>
    </source>
</evidence>
<feature type="domain" description="Tyrosinase copper-binding" evidence="13">
    <location>
        <begin position="333"/>
        <end position="344"/>
    </location>
</feature>
<gene>
    <name evidence="14" type="ORF">MVEN_00850900</name>
</gene>
<dbReference type="PROSITE" id="PS00497">
    <property type="entry name" value="TYROSINASE_1"/>
    <property type="match status" value="1"/>
</dbReference>
<evidence type="ECO:0000256" key="10">
    <source>
        <dbReference type="ARBA" id="ARBA00048881"/>
    </source>
</evidence>
<comment type="catalytic activity">
    <reaction evidence="10">
        <text>L-tyrosine + O2 = L-dopaquinone + H2O</text>
        <dbReference type="Rhea" id="RHEA:18117"/>
        <dbReference type="ChEBI" id="CHEBI:15377"/>
        <dbReference type="ChEBI" id="CHEBI:15379"/>
        <dbReference type="ChEBI" id="CHEBI:57924"/>
        <dbReference type="ChEBI" id="CHEBI:58315"/>
        <dbReference type="EC" id="1.14.18.1"/>
    </reaction>
</comment>
<organism evidence="14 15">
    <name type="scientific">Mycena venus</name>
    <dbReference type="NCBI Taxonomy" id="2733690"/>
    <lineage>
        <taxon>Eukaryota</taxon>
        <taxon>Fungi</taxon>
        <taxon>Dikarya</taxon>
        <taxon>Basidiomycota</taxon>
        <taxon>Agaricomycotina</taxon>
        <taxon>Agaricomycetes</taxon>
        <taxon>Agaricomycetidae</taxon>
        <taxon>Agaricales</taxon>
        <taxon>Marasmiineae</taxon>
        <taxon>Mycenaceae</taxon>
        <taxon>Mycena</taxon>
    </lineage>
</organism>
<dbReference type="GO" id="GO:0004503">
    <property type="term" value="F:tyrosinase activity"/>
    <property type="evidence" value="ECO:0007669"/>
    <property type="project" value="UniProtKB-EC"/>
</dbReference>
<evidence type="ECO:0000256" key="5">
    <source>
        <dbReference type="ARBA" id="ARBA00023002"/>
    </source>
</evidence>
<dbReference type="Pfam" id="PF00264">
    <property type="entry name" value="Tyrosinase"/>
    <property type="match status" value="1"/>
</dbReference>
<evidence type="ECO:0000313" key="14">
    <source>
        <dbReference type="EMBL" id="KAF7358037.1"/>
    </source>
</evidence>
<dbReference type="InterPro" id="IPR050316">
    <property type="entry name" value="Tyrosinase/Hemocyanin"/>
</dbReference>
<dbReference type="Pfam" id="PF18132">
    <property type="entry name" value="Tyrosinase_C"/>
    <property type="match status" value="1"/>
</dbReference>
<dbReference type="EMBL" id="JACAZI010000006">
    <property type="protein sequence ID" value="KAF7358037.1"/>
    <property type="molecule type" value="Genomic_DNA"/>
</dbReference>
<dbReference type="OrthoDB" id="6132182at2759"/>
<comment type="caution">
    <text evidence="14">The sequence shown here is derived from an EMBL/GenBank/DDBJ whole genome shotgun (WGS) entry which is preliminary data.</text>
</comment>
<evidence type="ECO:0000256" key="1">
    <source>
        <dbReference type="ARBA" id="ARBA00001973"/>
    </source>
</evidence>
<keyword evidence="4" id="KW-0479">Metal-binding</keyword>
<proteinExistence type="inferred from homology"/>
<evidence type="ECO:0000256" key="8">
    <source>
        <dbReference type="ARBA" id="ARBA00023101"/>
    </source>
</evidence>
<comment type="similarity">
    <text evidence="2">Belongs to the tyrosinase family.</text>
</comment>
<dbReference type="Gene3D" id="1.10.1280.10">
    <property type="entry name" value="Di-copper center containing domain from catechol oxidase"/>
    <property type="match status" value="1"/>
</dbReference>
<dbReference type="InterPro" id="IPR002227">
    <property type="entry name" value="Tyrosinase_Cu-bd"/>
</dbReference>
<dbReference type="PANTHER" id="PTHR11474:SF76">
    <property type="entry name" value="SHKT DOMAIN-CONTAINING PROTEIN"/>
    <property type="match status" value="1"/>
</dbReference>
<evidence type="ECO:0000256" key="4">
    <source>
        <dbReference type="ARBA" id="ARBA00022723"/>
    </source>
</evidence>
<keyword evidence="6" id="KW-0186">Copper</keyword>
<comment type="catalytic activity">
    <reaction evidence="9">
        <text>2 L-dopa + O2 = 2 L-dopaquinone + 2 H2O</text>
        <dbReference type="Rhea" id="RHEA:34287"/>
        <dbReference type="ChEBI" id="CHEBI:15377"/>
        <dbReference type="ChEBI" id="CHEBI:15379"/>
        <dbReference type="ChEBI" id="CHEBI:57504"/>
        <dbReference type="ChEBI" id="CHEBI:57924"/>
        <dbReference type="EC" id="1.14.18.1"/>
    </reaction>
</comment>
<feature type="region of interest" description="Disordered" evidence="11">
    <location>
        <begin position="582"/>
        <end position="614"/>
    </location>
</feature>
<dbReference type="Gene3D" id="2.60.310.20">
    <property type="match status" value="1"/>
</dbReference>
<keyword evidence="5" id="KW-0560">Oxidoreductase</keyword>
<dbReference type="AlphaFoldDB" id="A0A8H6YF55"/>
<keyword evidence="15" id="KW-1185">Reference proteome</keyword>
<keyword evidence="8" id="KW-0470">Melanin biosynthesis</keyword>
<dbReference type="Proteomes" id="UP000620124">
    <property type="component" value="Unassembled WGS sequence"/>
</dbReference>
<protein>
    <recommendedName>
        <fullName evidence="3">tyrosinase</fullName>
        <ecNumber evidence="3">1.14.18.1</ecNumber>
    </recommendedName>
</protein>
<evidence type="ECO:0000259" key="13">
    <source>
        <dbReference type="PROSITE" id="PS00498"/>
    </source>
</evidence>
<evidence type="ECO:0000256" key="2">
    <source>
        <dbReference type="ARBA" id="ARBA00009928"/>
    </source>
</evidence>
<evidence type="ECO:0000313" key="15">
    <source>
        <dbReference type="Proteomes" id="UP000620124"/>
    </source>
</evidence>
<reference evidence="14" key="1">
    <citation type="submission" date="2020-05" db="EMBL/GenBank/DDBJ databases">
        <title>Mycena genomes resolve the evolution of fungal bioluminescence.</title>
        <authorList>
            <person name="Tsai I.J."/>
        </authorList>
    </citation>
    <scope>NUCLEOTIDE SEQUENCE</scope>
    <source>
        <strain evidence="14">CCC161011</strain>
    </source>
</reference>
<dbReference type="PROSITE" id="PS00498">
    <property type="entry name" value="TYROSINASE_2"/>
    <property type="match status" value="1"/>
</dbReference>
<sequence length="670" mass="75337">MTLNPTYPITGIQDGLPPPGSPTREVPPRVEVDDFYTREEYAVQRNLFLLAMAKFKAMDTSAKLSYFQVAGIHGMPHITWDDPSHPEPVPARGYCPHNLITFPTWHRPYMLLFEASTQRIYEIMVNDIIPTFDMSQQALLKAEARKWRLPYWDWAAKKKRGDKEIYDAALILKDMNVTVFTSTGETSIPNPIWEFSTSEPMGNLGIERLQYQDDPPEFINFQLCTATSKVPPGPDPVASNWIDGVQNVDAVTKNIQDAEWYEKGEGNYALGEAVYRLLSLEYITEYRQFASARYEPEQNPRDALSWEGIHNNLHNWIGGEWGHMGNVPVAAFDPIFWMHHANIDRIFAIYQALYPSKKLSWWVRDETIYTDDNGNDKTLVMTPESPLAPFHKDTVGTTYDSNGVRHIADLGYTYPELQPWKFDSDIEYRINIFAQVRKLYAPHSKMLAARADYIVNVVYERFALGGVPFTVQVLLNDKLVGSVYNFSSTPKALGAIDGCENCLRQQQSKILSSGQITLTGALLASIDDAGMPLDTLDKDVVRPYLQAHLKHRVVIAGGKEISLSRIPSLQVSVAVGGRIAKVKKDSDSRSGPQAGMPMSQLPIGDPSEPDADHKWKPILGHVTYGDIFAEEGTIYDSIEITPHTRDRSGGEGPVKLALMGYTDYQEVLSL</sequence>
<name>A0A8H6YF55_9AGAR</name>
<feature type="region of interest" description="Disordered" evidence="11">
    <location>
        <begin position="1"/>
        <end position="26"/>
    </location>
</feature>
<evidence type="ECO:0000256" key="7">
    <source>
        <dbReference type="ARBA" id="ARBA00023033"/>
    </source>
</evidence>
<dbReference type="EC" id="1.14.18.1" evidence="3"/>
<evidence type="ECO:0000259" key="12">
    <source>
        <dbReference type="PROSITE" id="PS00497"/>
    </source>
</evidence>